<keyword evidence="3" id="KW-1185">Reference proteome</keyword>
<dbReference type="OrthoDB" id="307697at2759"/>
<feature type="region of interest" description="Disordered" evidence="1">
    <location>
        <begin position="275"/>
        <end position="299"/>
    </location>
</feature>
<reference evidence="2" key="1">
    <citation type="submission" date="2021-01" db="EMBL/GenBank/DDBJ databases">
        <authorList>
            <consortium name="Genoscope - CEA"/>
            <person name="William W."/>
        </authorList>
    </citation>
    <scope>NUCLEOTIDE SEQUENCE</scope>
</reference>
<protein>
    <submittedName>
        <fullName evidence="2">Uncharacterized protein</fullName>
    </submittedName>
</protein>
<dbReference type="Proteomes" id="UP000683925">
    <property type="component" value="Unassembled WGS sequence"/>
</dbReference>
<name>A0A8S1WVB5_PAROT</name>
<dbReference type="OMA" id="SHKINRM"/>
<sequence>MSEVQQLEQQKVSIEQNQEMLLIWMSLKKNLSSKFKSAQDAFKALKKDGSQILTIEDFQEYSKGLDLSQLFKNVELNKSNFGKVWENWEYKQKQNEHKLQIINEKLKLLSMFENKEQINETKADVTSNKSIQKLISNCESLDQLQEKLDLLVEEGQKQKNKSDIVQNETDCFSIYQPKKNEQQPEELYISKLQLKVNEGVDGNLQTIKKNIKSYIDGQHHHFRNQTELSNGSLLQSTLLNKASLITNPKPYKQSYIPEPLHQSSPQKECLTLRVQPKQNQQQIIKSPYEDRQQEERKSHKINRMKGDLHSYISQLFFNEREFRQNNIIYNRPSSQDQKGLAGFMNFRQHFKNQQDKPQFFEPQDSNTQRRFQDIRYKLDDFQQQKLSQYNYITKTQPNYSPEKTDRTQNLNVKSNQSNKVNLKYSPGNTHRLNLGFLKQEKEQNNQQIQDKQIES</sequence>
<feature type="region of interest" description="Disordered" evidence="1">
    <location>
        <begin position="395"/>
        <end position="428"/>
    </location>
</feature>
<evidence type="ECO:0000313" key="3">
    <source>
        <dbReference type="Proteomes" id="UP000683925"/>
    </source>
</evidence>
<accession>A0A8S1WVB5</accession>
<dbReference type="EMBL" id="CAJJDP010000094">
    <property type="protein sequence ID" value="CAD8189736.1"/>
    <property type="molecule type" value="Genomic_DNA"/>
</dbReference>
<evidence type="ECO:0000313" key="2">
    <source>
        <dbReference type="EMBL" id="CAD8189736.1"/>
    </source>
</evidence>
<dbReference type="AlphaFoldDB" id="A0A8S1WVB5"/>
<proteinExistence type="predicted"/>
<gene>
    <name evidence="2" type="ORF">POCTA_138.1.T0950209</name>
</gene>
<feature type="compositionally biased region" description="Basic and acidic residues" evidence="1">
    <location>
        <begin position="287"/>
        <end position="297"/>
    </location>
</feature>
<comment type="caution">
    <text evidence="2">The sequence shown here is derived from an EMBL/GenBank/DDBJ whole genome shotgun (WGS) entry which is preliminary data.</text>
</comment>
<evidence type="ECO:0000256" key="1">
    <source>
        <dbReference type="SAM" id="MobiDB-lite"/>
    </source>
</evidence>
<organism evidence="2 3">
    <name type="scientific">Paramecium octaurelia</name>
    <dbReference type="NCBI Taxonomy" id="43137"/>
    <lineage>
        <taxon>Eukaryota</taxon>
        <taxon>Sar</taxon>
        <taxon>Alveolata</taxon>
        <taxon>Ciliophora</taxon>
        <taxon>Intramacronucleata</taxon>
        <taxon>Oligohymenophorea</taxon>
        <taxon>Peniculida</taxon>
        <taxon>Parameciidae</taxon>
        <taxon>Paramecium</taxon>
    </lineage>
</organism>